<sequence length="189" mass="21193">MIGKTVLVSDGSSLLDAEVKDLRDANPDAANNGQVLVHYLAESDRPDEWVTRDRVLEDSQSNREQQKTASQKRNEVLSPSASLRKIFGPKRLDAMTAWMKSVDVTLVRLNKDVNDLVEHETNETAQLMALERRKKEAIETKAQLEALVLQDLKRVRVAEETAMARKRLQSAGVAQEEIDAILPVIPHES</sequence>
<reference evidence="2" key="1">
    <citation type="submission" date="2020-04" db="EMBL/GenBank/DDBJ databases">
        <title>Hybrid Assembly of Korean Phytophthora infestans isolates.</title>
        <authorList>
            <person name="Prokchorchik M."/>
            <person name="Lee Y."/>
            <person name="Seo J."/>
            <person name="Cho J.-H."/>
            <person name="Park Y.-E."/>
            <person name="Jang D.-C."/>
            <person name="Im J.-S."/>
            <person name="Choi J.-G."/>
            <person name="Park H.-J."/>
            <person name="Lee G.-B."/>
            <person name="Lee Y.-G."/>
            <person name="Hong S.-Y."/>
            <person name="Cho K."/>
            <person name="Sohn K.H."/>
        </authorList>
    </citation>
    <scope>NUCLEOTIDE SEQUENCE</scope>
    <source>
        <strain evidence="2">KR_1_A1</strain>
    </source>
</reference>
<feature type="compositionally biased region" description="Basic and acidic residues" evidence="1">
    <location>
        <begin position="56"/>
        <end position="66"/>
    </location>
</feature>
<feature type="region of interest" description="Disordered" evidence="1">
    <location>
        <begin position="56"/>
        <end position="77"/>
    </location>
</feature>
<evidence type="ECO:0000313" key="2">
    <source>
        <dbReference type="EMBL" id="KAF4029041.1"/>
    </source>
</evidence>
<proteinExistence type="predicted"/>
<dbReference type="Proteomes" id="UP000602510">
    <property type="component" value="Unassembled WGS sequence"/>
</dbReference>
<feature type="compositionally biased region" description="Polar residues" evidence="1">
    <location>
        <begin position="67"/>
        <end position="77"/>
    </location>
</feature>
<comment type="caution">
    <text evidence="2">The sequence shown here is derived from an EMBL/GenBank/DDBJ whole genome shotgun (WGS) entry which is preliminary data.</text>
</comment>
<protein>
    <submittedName>
        <fullName evidence="2">Uncharacterized protein</fullName>
    </submittedName>
</protein>
<dbReference type="EMBL" id="WSZM01000907">
    <property type="protein sequence ID" value="KAF4029041.1"/>
    <property type="molecule type" value="Genomic_DNA"/>
</dbReference>
<evidence type="ECO:0000313" key="3">
    <source>
        <dbReference type="Proteomes" id="UP000602510"/>
    </source>
</evidence>
<gene>
    <name evidence="2" type="ORF">GN244_ATG19241</name>
</gene>
<keyword evidence="3" id="KW-1185">Reference proteome</keyword>
<dbReference type="Gene3D" id="2.30.30.140">
    <property type="match status" value="1"/>
</dbReference>
<evidence type="ECO:0000256" key="1">
    <source>
        <dbReference type="SAM" id="MobiDB-lite"/>
    </source>
</evidence>
<dbReference type="SUPFAM" id="SSF54160">
    <property type="entry name" value="Chromo domain-like"/>
    <property type="match status" value="1"/>
</dbReference>
<name>A0A833RYP3_PHYIN</name>
<organism evidence="2 3">
    <name type="scientific">Phytophthora infestans</name>
    <name type="common">Potato late blight agent</name>
    <name type="synonym">Botrytis infestans</name>
    <dbReference type="NCBI Taxonomy" id="4787"/>
    <lineage>
        <taxon>Eukaryota</taxon>
        <taxon>Sar</taxon>
        <taxon>Stramenopiles</taxon>
        <taxon>Oomycota</taxon>
        <taxon>Peronosporomycetes</taxon>
        <taxon>Peronosporales</taxon>
        <taxon>Peronosporaceae</taxon>
        <taxon>Phytophthora</taxon>
    </lineage>
</organism>
<accession>A0A833RYP3</accession>
<dbReference type="AlphaFoldDB" id="A0A833RYP3"/>
<dbReference type="InterPro" id="IPR016197">
    <property type="entry name" value="Chromo-like_dom_sf"/>
</dbReference>